<keyword evidence="7" id="KW-0830">Ubiquinone</keyword>
<dbReference type="RefSeq" id="WP_057028272.1">
    <property type="nucleotide sequence ID" value="NZ_CP104173.1"/>
</dbReference>
<reference evidence="7 8" key="1">
    <citation type="submission" date="2015-09" db="EMBL/GenBank/DDBJ databases">
        <title>Draft Genome Sequence of the Strain BR 3267 (Bradyrhizobium yuanmingense) recommended as inoculant for cowpea in Brazil.</title>
        <authorList>
            <person name="Simoes-Araujo J.L."/>
            <person name="Zilli J.E."/>
        </authorList>
    </citation>
    <scope>NUCLEOTIDE SEQUENCE [LARGE SCALE GENOMIC DNA]</scope>
    <source>
        <strain evidence="7 8">BR3267</strain>
    </source>
</reference>
<keyword evidence="1" id="KW-0489">Methyltransferase</keyword>
<feature type="domain" description="O-methyltransferase dimerisation" evidence="6">
    <location>
        <begin position="10"/>
        <end position="86"/>
    </location>
</feature>
<dbReference type="InterPro" id="IPR036388">
    <property type="entry name" value="WH-like_DNA-bd_sf"/>
</dbReference>
<dbReference type="EMBL" id="LJYF01000029">
    <property type="protein sequence ID" value="KRP94277.1"/>
    <property type="molecule type" value="Genomic_DNA"/>
</dbReference>
<keyword evidence="2" id="KW-0808">Transferase</keyword>
<dbReference type="SUPFAM" id="SSF53335">
    <property type="entry name" value="S-adenosyl-L-methionine-dependent methyltransferases"/>
    <property type="match status" value="1"/>
</dbReference>
<evidence type="ECO:0000313" key="8">
    <source>
        <dbReference type="Proteomes" id="UP000051380"/>
    </source>
</evidence>
<gene>
    <name evidence="7" type="ORF">AOQ72_23995</name>
</gene>
<dbReference type="PANTHER" id="PTHR43712">
    <property type="entry name" value="PUTATIVE (AFU_ORTHOLOGUE AFUA_4G14580)-RELATED"/>
    <property type="match status" value="1"/>
</dbReference>
<dbReference type="PROSITE" id="PS51683">
    <property type="entry name" value="SAM_OMT_II"/>
    <property type="match status" value="1"/>
</dbReference>
<dbReference type="STRING" id="108015.GA0061099_1006313"/>
<evidence type="ECO:0000259" key="6">
    <source>
        <dbReference type="Pfam" id="PF08100"/>
    </source>
</evidence>
<dbReference type="PANTHER" id="PTHR43712:SF2">
    <property type="entry name" value="O-METHYLTRANSFERASE CICE"/>
    <property type="match status" value="1"/>
</dbReference>
<dbReference type="Pfam" id="PF08100">
    <property type="entry name" value="Dimerisation"/>
    <property type="match status" value="1"/>
</dbReference>
<keyword evidence="3" id="KW-0949">S-adenosyl-L-methionine</keyword>
<dbReference type="InterPro" id="IPR001077">
    <property type="entry name" value="COMT_C"/>
</dbReference>
<comment type="caution">
    <text evidence="7">The sequence shown here is derived from an EMBL/GenBank/DDBJ whole genome shotgun (WGS) entry which is preliminary data.</text>
</comment>
<dbReference type="Proteomes" id="UP000051380">
    <property type="component" value="Unassembled WGS sequence"/>
</dbReference>
<dbReference type="GO" id="GO:0032259">
    <property type="term" value="P:methylation"/>
    <property type="evidence" value="ECO:0007669"/>
    <property type="project" value="UniProtKB-KW"/>
</dbReference>
<dbReference type="SUPFAM" id="SSF46785">
    <property type="entry name" value="Winged helix' DNA-binding domain"/>
    <property type="match status" value="1"/>
</dbReference>
<evidence type="ECO:0000256" key="1">
    <source>
        <dbReference type="ARBA" id="ARBA00022603"/>
    </source>
</evidence>
<dbReference type="CDD" id="cd02440">
    <property type="entry name" value="AdoMet_MTases"/>
    <property type="match status" value="1"/>
</dbReference>
<feature type="domain" description="O-methyltransferase C-terminal" evidence="5">
    <location>
        <begin position="107"/>
        <end position="311"/>
    </location>
</feature>
<dbReference type="GO" id="GO:0008171">
    <property type="term" value="F:O-methyltransferase activity"/>
    <property type="evidence" value="ECO:0007669"/>
    <property type="project" value="InterPro"/>
</dbReference>
<dbReference type="GeneID" id="93174313"/>
<organism evidence="7 8">
    <name type="scientific">Bradyrhizobium yuanmingense</name>
    <dbReference type="NCBI Taxonomy" id="108015"/>
    <lineage>
        <taxon>Bacteria</taxon>
        <taxon>Pseudomonadati</taxon>
        <taxon>Pseudomonadota</taxon>
        <taxon>Alphaproteobacteria</taxon>
        <taxon>Hyphomicrobiales</taxon>
        <taxon>Nitrobacteraceae</taxon>
        <taxon>Bradyrhizobium</taxon>
    </lineage>
</organism>
<evidence type="ECO:0000313" key="7">
    <source>
        <dbReference type="EMBL" id="KRP94277.1"/>
    </source>
</evidence>
<feature type="active site" description="Proton acceptor" evidence="4">
    <location>
        <position position="241"/>
    </location>
</feature>
<dbReference type="Gene3D" id="1.10.10.10">
    <property type="entry name" value="Winged helix-like DNA-binding domain superfamily/Winged helix DNA-binding domain"/>
    <property type="match status" value="1"/>
</dbReference>
<dbReference type="AlphaFoldDB" id="A0A0R3C9A1"/>
<dbReference type="Gene3D" id="1.10.287.1350">
    <property type="match status" value="1"/>
</dbReference>
<dbReference type="GO" id="GO:0046983">
    <property type="term" value="F:protein dimerization activity"/>
    <property type="evidence" value="ECO:0007669"/>
    <property type="project" value="InterPro"/>
</dbReference>
<dbReference type="Pfam" id="PF00891">
    <property type="entry name" value="Methyltransf_2"/>
    <property type="match status" value="1"/>
</dbReference>
<evidence type="ECO:0000256" key="4">
    <source>
        <dbReference type="PIRSR" id="PIRSR005739-1"/>
    </source>
</evidence>
<protein>
    <submittedName>
        <fullName evidence="7">Ubiquinone/menaquinone biosynthesis protein</fullName>
    </submittedName>
</protein>
<name>A0A0R3C9A1_9BRAD</name>
<dbReference type="Gene3D" id="3.40.50.150">
    <property type="entry name" value="Vaccinia Virus protein VP39"/>
    <property type="match status" value="1"/>
</dbReference>
<dbReference type="PIRSF" id="PIRSF005739">
    <property type="entry name" value="O-mtase"/>
    <property type="match status" value="1"/>
</dbReference>
<evidence type="ECO:0000259" key="5">
    <source>
        <dbReference type="Pfam" id="PF00891"/>
    </source>
</evidence>
<evidence type="ECO:0000256" key="2">
    <source>
        <dbReference type="ARBA" id="ARBA00022679"/>
    </source>
</evidence>
<dbReference type="InterPro" id="IPR036390">
    <property type="entry name" value="WH_DNA-bd_sf"/>
</dbReference>
<dbReference type="OrthoDB" id="9766840at2"/>
<accession>A0A0R3C9A1</accession>
<sequence>MYSPSQQLIHLGLGFMVSQALRVATDLNVADRLVAGERSVDDLAEETHCHCDALYRIMRLLAAEGVFSETSARRFQLTELGAALLSDAPSSPRDLIRMMNREPYLAFAQLTHSVQTGLPTFETVFGKPRFDWLADHPDAASLFQQAMIALSQGANEAVAEACDFGAFSQIVDVGGGHGQLLSEILKRHPHLSGILFDLPAGVEAARADAASFPPQTSFVAGNFFNAVPAGADVYIMKKVIHDWNDEQAVRILRNCREVMKPHGRVLIAETIIPPGNERNTIKLIDANMLVVTGGVERTESEFAALLAAAGLRLERVISTARAISVLEASRA</sequence>
<dbReference type="InterPro" id="IPR016461">
    <property type="entry name" value="COMT-like"/>
</dbReference>
<dbReference type="InterPro" id="IPR012967">
    <property type="entry name" value="COMT_dimerisation"/>
</dbReference>
<evidence type="ECO:0000256" key="3">
    <source>
        <dbReference type="ARBA" id="ARBA00022691"/>
    </source>
</evidence>
<proteinExistence type="predicted"/>
<dbReference type="InterPro" id="IPR029063">
    <property type="entry name" value="SAM-dependent_MTases_sf"/>
</dbReference>